<dbReference type="Proteomes" id="UP000834106">
    <property type="component" value="Chromosome 8"/>
</dbReference>
<accession>A0AAD1ZBR9</accession>
<gene>
    <name evidence="1" type="ORF">FPE_LOCUS14321</name>
</gene>
<evidence type="ECO:0000313" key="2">
    <source>
        <dbReference type="Proteomes" id="UP000834106"/>
    </source>
</evidence>
<keyword evidence="2" id="KW-1185">Reference proteome</keyword>
<dbReference type="EMBL" id="OU503043">
    <property type="protein sequence ID" value="CAI9766891.1"/>
    <property type="molecule type" value="Genomic_DNA"/>
</dbReference>
<reference evidence="1" key="1">
    <citation type="submission" date="2023-05" db="EMBL/GenBank/DDBJ databases">
        <authorList>
            <person name="Huff M."/>
        </authorList>
    </citation>
    <scope>NUCLEOTIDE SEQUENCE</scope>
</reference>
<organism evidence="1 2">
    <name type="scientific">Fraxinus pennsylvanica</name>
    <dbReference type="NCBI Taxonomy" id="56036"/>
    <lineage>
        <taxon>Eukaryota</taxon>
        <taxon>Viridiplantae</taxon>
        <taxon>Streptophyta</taxon>
        <taxon>Embryophyta</taxon>
        <taxon>Tracheophyta</taxon>
        <taxon>Spermatophyta</taxon>
        <taxon>Magnoliopsida</taxon>
        <taxon>eudicotyledons</taxon>
        <taxon>Gunneridae</taxon>
        <taxon>Pentapetalae</taxon>
        <taxon>asterids</taxon>
        <taxon>lamiids</taxon>
        <taxon>Lamiales</taxon>
        <taxon>Oleaceae</taxon>
        <taxon>Oleeae</taxon>
        <taxon>Fraxinus</taxon>
    </lineage>
</organism>
<proteinExistence type="predicted"/>
<sequence>MLQDFDAQQLVMNDLASFAQSRSNSDSLNCSGRSMALFPSNLDELFSAEDSLSPSYSNQAVASGIISLRHKSVVLNQFQQQSMLSPMNSNVFSPKSERDAAAVASKQRQLPGAWIQLCLSCREISSHYIMVSIGFFRFRNIPFVQRYGLSNFGGWGFLHRRRSSRFQAGFMGRSQFLGEISRFRISQVTIGIS</sequence>
<dbReference type="AlphaFoldDB" id="A0AAD1ZBR9"/>
<name>A0AAD1ZBR9_9LAMI</name>
<evidence type="ECO:0000313" key="1">
    <source>
        <dbReference type="EMBL" id="CAI9766891.1"/>
    </source>
</evidence>
<protein>
    <submittedName>
        <fullName evidence="1">Uncharacterized protein</fullName>
    </submittedName>
</protein>